<dbReference type="RefSeq" id="WP_076399280.1">
    <property type="nucleotide sequence ID" value="NZ_FTOA01000002.1"/>
</dbReference>
<dbReference type="EC" id="6.3.5.4" evidence="2"/>
<name>A0A1N7JPR1_9PROT</name>
<sequence>MNHSWTTTDGQAAATGWTSVPAGDDGWQVAVKGYGIAAGRTHQGAALAGLVREAIVQGQLAAFLSTLDGHFCLRAERQGEVWAAVDRVASFPLFIGTDGRISDRPLQVSDTPLLQALDTDTAREMALAGFSTGTATLHREIRRLAVGELCHVRGPGQVDFHRWHQYRPWLVRSDLTPERARHELKDVLQQLFQTLAQGCAGRPVVVPLSAGLDSRLIVSGLHAAGVKDVHCFAYGQPGNYEAIASRQIAERLGYRWTFVPYTLSRQRAALTSTLHDDYVAFGDSLSAAPFEQDFLAIRDLMDQGWLPADCVMINGQSGDYLTGGHIPSSLAAPLPGLSAAERFDRVFAALVKKHYDLWQSAQTPDLMALIKVRLQAHLSDIGLSDIPAEAPHGAYEVSEYENRQAKYVVSGQRVYDFFGLDWRLPLWEKPLIDFYEGVPASLKVGQALYREVLWELDWGGVWQGYRTPPRTVVPGWLRGPRLLAKLACAPFGRQTWHRVEKQVFGYPMDVLLNMAFLPYLRVLVDRRGYRNPVSWVEERYLARHGLDWQGKPLKP</sequence>
<dbReference type="SUPFAM" id="SSF56235">
    <property type="entry name" value="N-terminal nucleophile aminohydrolases (Ntn hydrolases)"/>
    <property type="match status" value="1"/>
</dbReference>
<dbReference type="OrthoDB" id="4897717at2"/>
<evidence type="ECO:0000256" key="3">
    <source>
        <dbReference type="ARBA" id="ARBA00048741"/>
    </source>
</evidence>
<dbReference type="EMBL" id="FTOA01000002">
    <property type="protein sequence ID" value="SIS51353.1"/>
    <property type="molecule type" value="Genomic_DNA"/>
</dbReference>
<feature type="domain" description="Asparagine synthetase" evidence="4">
    <location>
        <begin position="200"/>
        <end position="453"/>
    </location>
</feature>
<protein>
    <recommendedName>
        <fullName evidence="2">asparagine synthase (glutamine-hydrolyzing)</fullName>
        <ecNumber evidence="2">6.3.5.4</ecNumber>
    </recommendedName>
</protein>
<dbReference type="SUPFAM" id="SSF52402">
    <property type="entry name" value="Adenine nucleotide alpha hydrolases-like"/>
    <property type="match status" value="1"/>
</dbReference>
<organism evidence="5 6">
    <name type="scientific">Insolitispirillum peregrinum</name>
    <dbReference type="NCBI Taxonomy" id="80876"/>
    <lineage>
        <taxon>Bacteria</taxon>
        <taxon>Pseudomonadati</taxon>
        <taxon>Pseudomonadota</taxon>
        <taxon>Alphaproteobacteria</taxon>
        <taxon>Rhodospirillales</taxon>
        <taxon>Novispirillaceae</taxon>
        <taxon>Insolitispirillum</taxon>
    </lineage>
</organism>
<evidence type="ECO:0000256" key="2">
    <source>
        <dbReference type="ARBA" id="ARBA00012737"/>
    </source>
</evidence>
<dbReference type="InterPro" id="IPR029055">
    <property type="entry name" value="Ntn_hydrolases_N"/>
</dbReference>
<evidence type="ECO:0000313" key="6">
    <source>
        <dbReference type="Proteomes" id="UP000185678"/>
    </source>
</evidence>
<evidence type="ECO:0000259" key="4">
    <source>
        <dbReference type="Pfam" id="PF00733"/>
    </source>
</evidence>
<comment type="pathway">
    <text evidence="1">Amino-acid biosynthesis; L-asparagine biosynthesis; L-asparagine from L-aspartate (L-Gln route): step 1/1.</text>
</comment>
<reference evidence="5 6" key="1">
    <citation type="submission" date="2017-01" db="EMBL/GenBank/DDBJ databases">
        <authorList>
            <person name="Mah S.A."/>
            <person name="Swanson W.J."/>
            <person name="Moy G.W."/>
            <person name="Vacquier V.D."/>
        </authorList>
    </citation>
    <scope>NUCLEOTIDE SEQUENCE [LARGE SCALE GENOMIC DNA]</scope>
    <source>
        <strain evidence="5 6">DSM 11589</strain>
    </source>
</reference>
<dbReference type="PANTHER" id="PTHR43284:SF1">
    <property type="entry name" value="ASPARAGINE SYNTHETASE"/>
    <property type="match status" value="1"/>
</dbReference>
<dbReference type="Pfam" id="PF00733">
    <property type="entry name" value="Asn_synthase"/>
    <property type="match status" value="1"/>
</dbReference>
<dbReference type="InterPro" id="IPR051786">
    <property type="entry name" value="ASN_synthetase/amidase"/>
</dbReference>
<dbReference type="STRING" id="80876.SAMN05421779_102417"/>
<keyword evidence="6" id="KW-1185">Reference proteome</keyword>
<proteinExistence type="predicted"/>
<dbReference type="AlphaFoldDB" id="A0A1N7JPR1"/>
<dbReference type="Proteomes" id="UP000185678">
    <property type="component" value="Unassembled WGS sequence"/>
</dbReference>
<gene>
    <name evidence="5" type="ORF">SAMN05421779_102417</name>
</gene>
<dbReference type="PANTHER" id="PTHR43284">
    <property type="entry name" value="ASPARAGINE SYNTHETASE (GLUTAMINE-HYDROLYZING)"/>
    <property type="match status" value="1"/>
</dbReference>
<evidence type="ECO:0000313" key="5">
    <source>
        <dbReference type="EMBL" id="SIS51353.1"/>
    </source>
</evidence>
<dbReference type="InterPro" id="IPR014729">
    <property type="entry name" value="Rossmann-like_a/b/a_fold"/>
</dbReference>
<comment type="catalytic activity">
    <reaction evidence="3">
        <text>L-aspartate + L-glutamine + ATP + H2O = L-asparagine + L-glutamate + AMP + diphosphate + H(+)</text>
        <dbReference type="Rhea" id="RHEA:12228"/>
        <dbReference type="ChEBI" id="CHEBI:15377"/>
        <dbReference type="ChEBI" id="CHEBI:15378"/>
        <dbReference type="ChEBI" id="CHEBI:29985"/>
        <dbReference type="ChEBI" id="CHEBI:29991"/>
        <dbReference type="ChEBI" id="CHEBI:30616"/>
        <dbReference type="ChEBI" id="CHEBI:33019"/>
        <dbReference type="ChEBI" id="CHEBI:58048"/>
        <dbReference type="ChEBI" id="CHEBI:58359"/>
        <dbReference type="ChEBI" id="CHEBI:456215"/>
        <dbReference type="EC" id="6.3.5.4"/>
    </reaction>
</comment>
<evidence type="ECO:0000256" key="1">
    <source>
        <dbReference type="ARBA" id="ARBA00005187"/>
    </source>
</evidence>
<accession>A0A1N7JPR1</accession>
<dbReference type="GO" id="GO:0006529">
    <property type="term" value="P:asparagine biosynthetic process"/>
    <property type="evidence" value="ECO:0007669"/>
    <property type="project" value="InterPro"/>
</dbReference>
<dbReference type="InterPro" id="IPR001962">
    <property type="entry name" value="Asn_synthase"/>
</dbReference>
<dbReference type="Gene3D" id="3.40.50.620">
    <property type="entry name" value="HUPs"/>
    <property type="match status" value="1"/>
</dbReference>
<dbReference type="GO" id="GO:0004066">
    <property type="term" value="F:asparagine synthase (glutamine-hydrolyzing) activity"/>
    <property type="evidence" value="ECO:0007669"/>
    <property type="project" value="UniProtKB-EC"/>
</dbReference>